<organism evidence="3 5">
    <name type="scientific">Candidatus Chlorohelix allophototropha</name>
    <dbReference type="NCBI Taxonomy" id="3003348"/>
    <lineage>
        <taxon>Bacteria</taxon>
        <taxon>Bacillati</taxon>
        <taxon>Chloroflexota</taxon>
        <taxon>Chloroflexia</taxon>
        <taxon>Candidatus Chloroheliales</taxon>
        <taxon>Candidatus Chloroheliaceae</taxon>
        <taxon>Candidatus Chlorohelix</taxon>
    </lineage>
</organism>
<reference evidence="3 5" key="1">
    <citation type="submission" date="2020-06" db="EMBL/GenBank/DDBJ databases">
        <title>Anoxygenic phototrophic Chloroflexota member uses a Type I reaction center.</title>
        <authorList>
            <person name="Tsuji J.M."/>
            <person name="Shaw N.A."/>
            <person name="Nagashima S."/>
            <person name="Venkiteswaran J."/>
            <person name="Schiff S.L."/>
            <person name="Hanada S."/>
            <person name="Tank M."/>
            <person name="Neufeld J.D."/>
        </authorList>
    </citation>
    <scope>NUCLEOTIDE SEQUENCE [LARGE SCALE GENOMIC DNA]</scope>
    <source>
        <strain evidence="3">L227-S17</strain>
    </source>
</reference>
<protein>
    <submittedName>
        <fullName evidence="3">Peptidoglycan-binding protein</fullName>
    </submittedName>
</protein>
<evidence type="ECO:0000313" key="6">
    <source>
        <dbReference type="Proteomes" id="UP001431572"/>
    </source>
</evidence>
<evidence type="ECO:0000256" key="1">
    <source>
        <dbReference type="SAM" id="MobiDB-lite"/>
    </source>
</evidence>
<dbReference type="InterPro" id="IPR036365">
    <property type="entry name" value="PGBD-like_sf"/>
</dbReference>
<dbReference type="RefSeq" id="WP_341470530.1">
    <property type="nucleotide sequence ID" value="NZ_CP128400.1"/>
</dbReference>
<dbReference type="Proteomes" id="UP001431572">
    <property type="component" value="Chromosome 2"/>
</dbReference>
<sequence>MERTNLAAKSPEQAIPTHSGDNLEFQVETANETAQSEVSEAFSGKLTPTKVLSLQRTIGNRAVTRIMREKAGVIQRERTVLTGSQGNTVLKLQQKLNKLGMATPALAEDGIFGPKTLAAVLAFQKARKLVEDGIVGKKTWAELKGDEGSKDASGSAQNAAAAAAASSPADAVSGTAAASGATNLPKESAPTVKSAPPEVGESAPKETKPESPASKPTFKQQFEKELDSIKLDMAAITKLVNEASPAERQTVWSDATLMTKAFDEMTNDDYLTIVTKLRMFQVGTTAEDNKTHTSATDADKDIRDKLSAYVAGAVKAGRQIEGMVGVVGDSDWDRAGEAHYGHDVWFNGPPPKDPKKDLINGFVDSKDRVWIHKDRGNAGTMIHEGLHKYASDKILNDWNFDMNEGITEYFTRKIGKSLPTPIARGNYQEQLDVIEPLSNVVGEAVMAGAYFDGKLDEMKKKYLEFRKGKGDDEAAQEQSWKDFLKDMDKERYAAALRRIS</sequence>
<dbReference type="EMBL" id="CP128400">
    <property type="protein sequence ID" value="WJW68625.1"/>
    <property type="molecule type" value="Genomic_DNA"/>
</dbReference>
<evidence type="ECO:0000259" key="2">
    <source>
        <dbReference type="Pfam" id="PF01471"/>
    </source>
</evidence>
<dbReference type="Gene3D" id="1.10.101.10">
    <property type="entry name" value="PGBD-like superfamily/PGBD"/>
    <property type="match status" value="1"/>
</dbReference>
<reference evidence="4" key="2">
    <citation type="journal article" date="2024" name="Nature">
        <title>Anoxygenic phototroph of the Chloroflexota uses a type I reaction centre.</title>
        <authorList>
            <person name="Tsuji J.M."/>
            <person name="Shaw N.A."/>
            <person name="Nagashima S."/>
            <person name="Venkiteswaran J.J."/>
            <person name="Schiff S.L."/>
            <person name="Watanabe T."/>
            <person name="Fukui M."/>
            <person name="Hanada S."/>
            <person name="Tank M."/>
            <person name="Neufeld J.D."/>
        </authorList>
    </citation>
    <scope>NUCLEOTIDE SEQUENCE</scope>
    <source>
        <strain evidence="4">L227-S17</strain>
    </source>
</reference>
<dbReference type="Pfam" id="PF01471">
    <property type="entry name" value="PG_binding_1"/>
    <property type="match status" value="1"/>
</dbReference>
<gene>
    <name evidence="3" type="ORF">HXX08_22770</name>
    <name evidence="4" type="ORF">OZ401_004239</name>
</gene>
<feature type="region of interest" description="Disordered" evidence="1">
    <location>
        <begin position="176"/>
        <end position="218"/>
    </location>
</feature>
<evidence type="ECO:0000313" key="5">
    <source>
        <dbReference type="Proteomes" id="UP000521676"/>
    </source>
</evidence>
<evidence type="ECO:0000313" key="4">
    <source>
        <dbReference type="EMBL" id="WJW68625.1"/>
    </source>
</evidence>
<accession>A0A8T7M9F3</accession>
<dbReference type="InterPro" id="IPR036366">
    <property type="entry name" value="PGBDSf"/>
</dbReference>
<feature type="domain" description="Peptidoglycan binding-like" evidence="2">
    <location>
        <begin position="85"/>
        <end position="143"/>
    </location>
</feature>
<dbReference type="AlphaFoldDB" id="A0A8T7M9F3"/>
<name>A0A8T7M9F3_9CHLR</name>
<dbReference type="Proteomes" id="UP000521676">
    <property type="component" value="Unassembled WGS sequence"/>
</dbReference>
<proteinExistence type="predicted"/>
<feature type="region of interest" description="Disordered" evidence="1">
    <location>
        <begin position="1"/>
        <end position="21"/>
    </location>
</feature>
<dbReference type="EMBL" id="JACATZ010000003">
    <property type="protein sequence ID" value="NWJ48694.1"/>
    <property type="molecule type" value="Genomic_DNA"/>
</dbReference>
<dbReference type="InterPro" id="IPR002477">
    <property type="entry name" value="Peptidoglycan-bd-like"/>
</dbReference>
<dbReference type="SUPFAM" id="SSF47090">
    <property type="entry name" value="PGBD-like"/>
    <property type="match status" value="1"/>
</dbReference>
<evidence type="ECO:0000313" key="3">
    <source>
        <dbReference type="EMBL" id="NWJ48694.1"/>
    </source>
</evidence>
<keyword evidence="6" id="KW-1185">Reference proteome</keyword>